<accession>A0ABT9PBH3</accession>
<comment type="caution">
    <text evidence="1">The sequence shown here is derived from an EMBL/GenBank/DDBJ whole genome shotgun (WGS) entry which is preliminary data.</text>
</comment>
<dbReference type="Proteomes" id="UP001235712">
    <property type="component" value="Unassembled WGS sequence"/>
</dbReference>
<keyword evidence="2" id="KW-1185">Reference proteome</keyword>
<evidence type="ECO:0000313" key="2">
    <source>
        <dbReference type="Proteomes" id="UP001235712"/>
    </source>
</evidence>
<dbReference type="RefSeq" id="WP_307248880.1">
    <property type="nucleotide sequence ID" value="NZ_JAUSQZ010000001.1"/>
</dbReference>
<proteinExistence type="predicted"/>
<protein>
    <submittedName>
        <fullName evidence="1">Uncharacterized protein</fullName>
    </submittedName>
</protein>
<reference evidence="1 2" key="1">
    <citation type="submission" date="2023-07" db="EMBL/GenBank/DDBJ databases">
        <title>Sequencing the genomes of 1000 actinobacteria strains.</title>
        <authorList>
            <person name="Klenk H.-P."/>
        </authorList>
    </citation>
    <scope>NUCLEOTIDE SEQUENCE [LARGE SCALE GENOMIC DNA]</scope>
    <source>
        <strain evidence="1 2">DSM 44388</strain>
    </source>
</reference>
<sequence length="158" mass="17551">MPLYRTPPVPERVYEAVGAVSTGDTRHIPLHVWVGEWQGSLLGVMTDHCVDPALPATAAFRRLRHVSSVQHCLVHEDLPAITGLPGRRVDEVDGEMVTYAFSTTRIMVDASVASADVFTYRNLTFAVSSDPLAHTFVVFRPAGLTGWPELRTRERDPW</sequence>
<dbReference type="EMBL" id="JAUSQZ010000001">
    <property type="protein sequence ID" value="MDP9830059.1"/>
    <property type="molecule type" value="Genomic_DNA"/>
</dbReference>
<organism evidence="1 2">
    <name type="scientific">Kineosporia succinea</name>
    <dbReference type="NCBI Taxonomy" id="84632"/>
    <lineage>
        <taxon>Bacteria</taxon>
        <taxon>Bacillati</taxon>
        <taxon>Actinomycetota</taxon>
        <taxon>Actinomycetes</taxon>
        <taxon>Kineosporiales</taxon>
        <taxon>Kineosporiaceae</taxon>
        <taxon>Kineosporia</taxon>
    </lineage>
</organism>
<gene>
    <name evidence="1" type="ORF">J2S57_005808</name>
</gene>
<name>A0ABT9PBH3_9ACTN</name>
<evidence type="ECO:0000313" key="1">
    <source>
        <dbReference type="EMBL" id="MDP9830059.1"/>
    </source>
</evidence>